<gene>
    <name evidence="2" type="ordered locus">Rahaq_1792</name>
</gene>
<dbReference type="HOGENOM" id="CLU_068644_0_0_6"/>
<dbReference type="RefSeq" id="WP_013575112.1">
    <property type="nucleotide sequence ID" value="NC_015061.1"/>
</dbReference>
<accession>A0A0H3FBB4</accession>
<sequence>MRALLKPYPQRELGIVQFALPADMVKFFSSKRLLITNEPADLHTAPDGLVPAEAQSLSRDPRLSGFLSSPEVIGKVGGMAALKLWVKRHRACECPDYKGEYHHHELNQVIRGRGVVCLCWAHDNEFHGKESPKLDATAQANAAEFVTEAIRYRYGLPDGRHLTLPELCWWAVSKGLVHLLPEEVVCAALGMKYNPPGGQRKEADINPWEKQPREELANNVKPVLALAIDPETPESYALIPKRRRYENTKYTQWVKRQPCCACGNGSDDPHHITGNGFGGMATKAHDLFVIPLCRRCHDLLHANTPAWESEHGTQVFLVLKTLDRALAMGVIATGKAK</sequence>
<dbReference type="Pfam" id="PF06147">
    <property type="entry name" value="DUF968"/>
    <property type="match status" value="1"/>
</dbReference>
<dbReference type="EMBL" id="CP002505">
    <property type="protein sequence ID" value="ADW73410.1"/>
    <property type="molecule type" value="Genomic_DNA"/>
</dbReference>
<evidence type="ECO:0000313" key="2">
    <source>
        <dbReference type="EMBL" id="ADW73410.1"/>
    </source>
</evidence>
<dbReference type="KEGG" id="rah:Rahaq_1792"/>
<feature type="domain" description="HNH nuclease" evidence="1">
    <location>
        <begin position="249"/>
        <end position="298"/>
    </location>
</feature>
<dbReference type="InterPro" id="IPR003615">
    <property type="entry name" value="HNH_nuc"/>
</dbReference>
<dbReference type="eggNOG" id="COG1403">
    <property type="taxonomic scope" value="Bacteria"/>
</dbReference>
<evidence type="ECO:0000313" key="3">
    <source>
        <dbReference type="Proteomes" id="UP000007257"/>
    </source>
</evidence>
<dbReference type="Gene3D" id="3.30.50.20">
    <property type="entry name" value="prophage-derive protein ybcO"/>
    <property type="match status" value="1"/>
</dbReference>
<reference evidence="2 3" key="2">
    <citation type="journal article" date="2012" name="J. Bacteriol.">
        <title>Complete Genome Sequence of Rahnella sp. Strain Y9602, a Gammaproteobacterium Isolate from Metal- and Radionuclide-Contaminated Soil.</title>
        <authorList>
            <person name="Martinez R.J."/>
            <person name="Bruce D."/>
            <person name="Detter C."/>
            <person name="Goodwin L.A."/>
            <person name="Han J."/>
            <person name="Han C.S."/>
            <person name="Held B."/>
            <person name="Land M.L."/>
            <person name="Mikhailova N."/>
            <person name="Nolan M."/>
            <person name="Pennacchio L."/>
            <person name="Pitluck S."/>
            <person name="Tapia R."/>
            <person name="Woyke T."/>
            <person name="Sobecky P.A."/>
        </authorList>
    </citation>
    <scope>NUCLEOTIDE SEQUENCE [LARGE SCALE GENOMIC DNA]</scope>
    <source>
        <strain evidence="2 3">Y9602</strain>
    </source>
</reference>
<organism evidence="2 3">
    <name type="scientific">Rahnella sp. (strain Y9602)</name>
    <dbReference type="NCBI Taxonomy" id="2703885"/>
    <lineage>
        <taxon>Bacteria</taxon>
        <taxon>Pseudomonadati</taxon>
        <taxon>Pseudomonadota</taxon>
        <taxon>Gammaproteobacteria</taxon>
        <taxon>Enterobacterales</taxon>
        <taxon>Yersiniaceae</taxon>
        <taxon>Rahnella</taxon>
    </lineage>
</organism>
<protein>
    <submittedName>
        <fullName evidence="2">HNH nuclease</fullName>
    </submittedName>
</protein>
<dbReference type="SMART" id="SM00507">
    <property type="entry name" value="HNHc"/>
    <property type="match status" value="1"/>
</dbReference>
<dbReference type="Proteomes" id="UP000007257">
    <property type="component" value="Chromosome"/>
</dbReference>
<dbReference type="InterPro" id="IPR010373">
    <property type="entry name" value="DUF968"/>
</dbReference>
<dbReference type="OrthoDB" id="6700725at2"/>
<proteinExistence type="predicted"/>
<evidence type="ECO:0000259" key="1">
    <source>
        <dbReference type="SMART" id="SM00507"/>
    </source>
</evidence>
<reference evidence="3" key="1">
    <citation type="submission" date="2011-01" db="EMBL/GenBank/DDBJ databases">
        <title>Complete sequence of chromosome of Rahnella sp. Y9602.</title>
        <authorList>
            <consortium name="US DOE Joint Genome Institute"/>
            <person name="Lucas S."/>
            <person name="Copeland A."/>
            <person name="Lapidus A."/>
            <person name="Cheng J.-F."/>
            <person name="Goodwin L."/>
            <person name="Pitluck S."/>
            <person name="Lu M."/>
            <person name="Detter J.C."/>
            <person name="Han C."/>
            <person name="Tapia R."/>
            <person name="Land M."/>
            <person name="Hauser L."/>
            <person name="Kyrpides N."/>
            <person name="Ivanova N."/>
            <person name="Ovchinnikova G."/>
            <person name="Pagani I."/>
            <person name="Sobecky P.A."/>
            <person name="Martinez R.J."/>
            <person name="Woyke T."/>
        </authorList>
    </citation>
    <scope>NUCLEOTIDE SEQUENCE [LARGE SCALE GENOMIC DNA]</scope>
    <source>
        <strain evidence="3">Y9602</strain>
    </source>
</reference>
<dbReference type="AlphaFoldDB" id="A0A0H3FBB4"/>
<dbReference type="CDD" id="cd00085">
    <property type="entry name" value="HNHc"/>
    <property type="match status" value="1"/>
</dbReference>
<name>A0A0H3FBB4_RAHSY</name>